<feature type="domain" description="C2H2-type" evidence="2">
    <location>
        <begin position="66"/>
        <end position="88"/>
    </location>
</feature>
<organism evidence="3 4">
    <name type="scientific">Hebeloma cylindrosporum</name>
    <dbReference type="NCBI Taxonomy" id="76867"/>
    <lineage>
        <taxon>Eukaryota</taxon>
        <taxon>Fungi</taxon>
        <taxon>Dikarya</taxon>
        <taxon>Basidiomycota</taxon>
        <taxon>Agaricomycotina</taxon>
        <taxon>Agaricomycetes</taxon>
        <taxon>Agaricomycetidae</taxon>
        <taxon>Agaricales</taxon>
        <taxon>Agaricineae</taxon>
        <taxon>Hymenogastraceae</taxon>
        <taxon>Hebeloma</taxon>
    </lineage>
</organism>
<reference evidence="3 4" key="1">
    <citation type="submission" date="2014-04" db="EMBL/GenBank/DDBJ databases">
        <authorList>
            <consortium name="DOE Joint Genome Institute"/>
            <person name="Kuo A."/>
            <person name="Gay G."/>
            <person name="Dore J."/>
            <person name="Kohler A."/>
            <person name="Nagy L.G."/>
            <person name="Floudas D."/>
            <person name="Copeland A."/>
            <person name="Barry K.W."/>
            <person name="Cichocki N."/>
            <person name="Veneault-Fourrey C."/>
            <person name="LaButti K."/>
            <person name="Lindquist E.A."/>
            <person name="Lipzen A."/>
            <person name="Lundell T."/>
            <person name="Morin E."/>
            <person name="Murat C."/>
            <person name="Sun H."/>
            <person name="Tunlid A."/>
            <person name="Henrissat B."/>
            <person name="Grigoriev I.V."/>
            <person name="Hibbett D.S."/>
            <person name="Martin F."/>
            <person name="Nordberg H.P."/>
            <person name="Cantor M.N."/>
            <person name="Hua S.X."/>
        </authorList>
    </citation>
    <scope>NUCLEOTIDE SEQUENCE [LARGE SCALE GENOMIC DNA]</scope>
    <source>
        <strain evidence="4">h7</strain>
    </source>
</reference>
<dbReference type="Proteomes" id="UP000053424">
    <property type="component" value="Unassembled WGS sequence"/>
</dbReference>
<evidence type="ECO:0000313" key="4">
    <source>
        <dbReference type="Proteomes" id="UP000053424"/>
    </source>
</evidence>
<protein>
    <recommendedName>
        <fullName evidence="2">C2H2-type domain-containing protein</fullName>
    </recommendedName>
</protein>
<name>A0A0C3CLE2_HEBCY</name>
<dbReference type="PROSITE" id="PS00028">
    <property type="entry name" value="ZINC_FINGER_C2H2_1"/>
    <property type="match status" value="1"/>
</dbReference>
<sequence length="196" mass="22354">MASQQGRLAASRALNSRASALKYLLSPIFVHNDCFPFLPPNMPAVRKQRAEKDTAQTQTSLSRVPCPFPDCKATVSKPADLKRHYMIHFPEWQPYQCPWYHTCRFASQQRYNVIVHLQTTNMHFERSAEEIAAAVPIQVLPDCCKPELPPLLNHRRVPSDGPSMKRATKRKPVPEGASQRGKFRVVCMARNQDEED</sequence>
<dbReference type="AlphaFoldDB" id="A0A0C3CLE2"/>
<keyword evidence="4" id="KW-1185">Reference proteome</keyword>
<accession>A0A0C3CLE2</accession>
<dbReference type="Gene3D" id="3.30.160.60">
    <property type="entry name" value="Classic Zinc Finger"/>
    <property type="match status" value="1"/>
</dbReference>
<dbReference type="EMBL" id="KN831773">
    <property type="protein sequence ID" value="KIM44929.1"/>
    <property type="molecule type" value="Genomic_DNA"/>
</dbReference>
<dbReference type="HOGENOM" id="CLU_1390401_0_0_1"/>
<reference evidence="4" key="2">
    <citation type="submission" date="2015-01" db="EMBL/GenBank/DDBJ databases">
        <title>Evolutionary Origins and Diversification of the Mycorrhizal Mutualists.</title>
        <authorList>
            <consortium name="DOE Joint Genome Institute"/>
            <consortium name="Mycorrhizal Genomics Consortium"/>
            <person name="Kohler A."/>
            <person name="Kuo A."/>
            <person name="Nagy L.G."/>
            <person name="Floudas D."/>
            <person name="Copeland A."/>
            <person name="Barry K.W."/>
            <person name="Cichocki N."/>
            <person name="Veneault-Fourrey C."/>
            <person name="LaButti K."/>
            <person name="Lindquist E.A."/>
            <person name="Lipzen A."/>
            <person name="Lundell T."/>
            <person name="Morin E."/>
            <person name="Murat C."/>
            <person name="Riley R."/>
            <person name="Ohm R."/>
            <person name="Sun H."/>
            <person name="Tunlid A."/>
            <person name="Henrissat B."/>
            <person name="Grigoriev I.V."/>
            <person name="Hibbett D.S."/>
            <person name="Martin F."/>
        </authorList>
    </citation>
    <scope>NUCLEOTIDE SEQUENCE [LARGE SCALE GENOMIC DNA]</scope>
    <source>
        <strain evidence="4">h7</strain>
    </source>
</reference>
<dbReference type="OrthoDB" id="4748970at2759"/>
<feature type="region of interest" description="Disordered" evidence="1">
    <location>
        <begin position="154"/>
        <end position="181"/>
    </location>
</feature>
<evidence type="ECO:0000256" key="1">
    <source>
        <dbReference type="SAM" id="MobiDB-lite"/>
    </source>
</evidence>
<evidence type="ECO:0000313" key="3">
    <source>
        <dbReference type="EMBL" id="KIM44929.1"/>
    </source>
</evidence>
<dbReference type="InterPro" id="IPR013087">
    <property type="entry name" value="Znf_C2H2_type"/>
</dbReference>
<evidence type="ECO:0000259" key="2">
    <source>
        <dbReference type="PROSITE" id="PS00028"/>
    </source>
</evidence>
<gene>
    <name evidence="3" type="ORF">M413DRAFT_366735</name>
</gene>
<proteinExistence type="predicted"/>
<dbReference type="SMART" id="SM00355">
    <property type="entry name" value="ZnF_C2H2"/>
    <property type="match status" value="2"/>
</dbReference>